<reference evidence="2 3" key="1">
    <citation type="submission" date="2016-10" db="EMBL/GenBank/DDBJ databases">
        <authorList>
            <person name="de Groot N.N."/>
        </authorList>
    </citation>
    <scope>NUCLEOTIDE SEQUENCE [LARGE SCALE GENOMIC DNA]</scope>
    <source>
        <strain evidence="2 3">CGMCC 4.6533</strain>
    </source>
</reference>
<gene>
    <name evidence="2" type="ORF">SAMN05421869_13796</name>
</gene>
<dbReference type="STRING" id="633440.SAMN05421869_13796"/>
<dbReference type="PANTHER" id="PTHR36440">
    <property type="entry name" value="PUTATIVE (AFU_ORTHOLOGUE AFUA_8G07350)-RELATED"/>
    <property type="match status" value="1"/>
</dbReference>
<dbReference type="AlphaFoldDB" id="A0A1G9R291"/>
<dbReference type="GO" id="GO:0016853">
    <property type="term" value="F:isomerase activity"/>
    <property type="evidence" value="ECO:0007669"/>
    <property type="project" value="UniProtKB-KW"/>
</dbReference>
<dbReference type="InterPro" id="IPR053146">
    <property type="entry name" value="QDO-like"/>
</dbReference>
<evidence type="ECO:0000259" key="1">
    <source>
        <dbReference type="Pfam" id="PF07883"/>
    </source>
</evidence>
<dbReference type="OrthoDB" id="9791637at2"/>
<dbReference type="InterPro" id="IPR013096">
    <property type="entry name" value="Cupin_2"/>
</dbReference>
<organism evidence="2 3">
    <name type="scientific">Nonomuraea jiangxiensis</name>
    <dbReference type="NCBI Taxonomy" id="633440"/>
    <lineage>
        <taxon>Bacteria</taxon>
        <taxon>Bacillati</taxon>
        <taxon>Actinomycetota</taxon>
        <taxon>Actinomycetes</taxon>
        <taxon>Streptosporangiales</taxon>
        <taxon>Streptosporangiaceae</taxon>
        <taxon>Nonomuraea</taxon>
    </lineage>
</organism>
<proteinExistence type="predicted"/>
<dbReference type="PANTHER" id="PTHR36440:SF1">
    <property type="entry name" value="PUTATIVE (AFU_ORTHOLOGUE AFUA_8G07350)-RELATED"/>
    <property type="match status" value="1"/>
</dbReference>
<evidence type="ECO:0000313" key="2">
    <source>
        <dbReference type="EMBL" id="SDM17364.1"/>
    </source>
</evidence>
<name>A0A1G9R291_9ACTN</name>
<feature type="domain" description="Cupin type-2" evidence="1">
    <location>
        <begin position="46"/>
        <end position="116"/>
    </location>
</feature>
<dbReference type="Pfam" id="PF07883">
    <property type="entry name" value="Cupin_2"/>
    <property type="match status" value="1"/>
</dbReference>
<sequence>MSMLSPGYGDTVVVRAAEAEKLGVPPNTMRLIADGDVTSHALGTHLISLGPGTDGAPPHHHDRSSELFFVVDGSVDLLCGEELVTAERHDVVIVPPRTPHAFGASAGRTAELLVVVAPGVERFPYFRGLFELATGTGSLEQVLEIGRRCDTFIADASGWQALRAASREERR</sequence>
<protein>
    <submittedName>
        <fullName evidence="2">Mannose-6-phosphate isomerase, cupin superfamily</fullName>
    </submittedName>
</protein>
<keyword evidence="3" id="KW-1185">Reference proteome</keyword>
<dbReference type="Gene3D" id="2.60.120.10">
    <property type="entry name" value="Jelly Rolls"/>
    <property type="match status" value="1"/>
</dbReference>
<keyword evidence="2" id="KW-0413">Isomerase</keyword>
<dbReference type="SUPFAM" id="SSF51182">
    <property type="entry name" value="RmlC-like cupins"/>
    <property type="match status" value="1"/>
</dbReference>
<dbReference type="Proteomes" id="UP000199202">
    <property type="component" value="Unassembled WGS sequence"/>
</dbReference>
<accession>A0A1G9R291</accession>
<evidence type="ECO:0000313" key="3">
    <source>
        <dbReference type="Proteomes" id="UP000199202"/>
    </source>
</evidence>
<dbReference type="InterPro" id="IPR011051">
    <property type="entry name" value="RmlC_Cupin_sf"/>
</dbReference>
<dbReference type="InterPro" id="IPR014710">
    <property type="entry name" value="RmlC-like_jellyroll"/>
</dbReference>
<dbReference type="RefSeq" id="WP_090946278.1">
    <property type="nucleotide sequence ID" value="NZ_FNDJ01000037.1"/>
</dbReference>
<dbReference type="EMBL" id="FNDJ01000037">
    <property type="protein sequence ID" value="SDM17364.1"/>
    <property type="molecule type" value="Genomic_DNA"/>
</dbReference>